<dbReference type="Gene3D" id="3.40.50.300">
    <property type="entry name" value="P-loop containing nucleotide triphosphate hydrolases"/>
    <property type="match status" value="1"/>
</dbReference>
<dbReference type="Ensembl" id="ENSPMET00000004230.1">
    <property type="protein sequence ID" value="ENSPMEP00000007381.1"/>
    <property type="gene ID" value="ENSPMEG00000008997.1"/>
</dbReference>
<evidence type="ECO:0000256" key="1">
    <source>
        <dbReference type="ARBA" id="ARBA00008535"/>
    </source>
</evidence>
<dbReference type="PROSITE" id="PS51720">
    <property type="entry name" value="G_AIG1"/>
    <property type="match status" value="1"/>
</dbReference>
<feature type="region of interest" description="Disordered" evidence="4">
    <location>
        <begin position="316"/>
        <end position="348"/>
    </location>
</feature>
<proteinExistence type="inferred from homology"/>
<name>A0A3B3WXH8_9TELE</name>
<dbReference type="GO" id="GO:0005525">
    <property type="term" value="F:GTP binding"/>
    <property type="evidence" value="ECO:0007669"/>
    <property type="project" value="UniProtKB-KW"/>
</dbReference>
<feature type="compositionally biased region" description="Low complexity" evidence="4">
    <location>
        <begin position="336"/>
        <end position="346"/>
    </location>
</feature>
<feature type="compositionally biased region" description="Basic and acidic residues" evidence="4">
    <location>
        <begin position="398"/>
        <end position="410"/>
    </location>
</feature>
<evidence type="ECO:0000256" key="2">
    <source>
        <dbReference type="ARBA" id="ARBA00022741"/>
    </source>
</evidence>
<keyword evidence="8" id="KW-1185">Reference proteome</keyword>
<dbReference type="FunFam" id="3.40.50.300:FF:000366">
    <property type="entry name" value="GTPase, IMAP family member 2"/>
    <property type="match status" value="1"/>
</dbReference>
<dbReference type="SUPFAM" id="SSF52540">
    <property type="entry name" value="P-loop containing nucleoside triphosphate hydrolases"/>
    <property type="match status" value="1"/>
</dbReference>
<dbReference type="Ensembl" id="ENSPMET00000004240.1">
    <property type="protein sequence ID" value="ENSPMEP00000007369.1"/>
    <property type="gene ID" value="ENSPMEG00000008997.1"/>
</dbReference>
<reference evidence="7" key="1">
    <citation type="submission" date="2025-05" db="UniProtKB">
        <authorList>
            <consortium name="Ensembl"/>
        </authorList>
    </citation>
    <scope>IDENTIFICATION</scope>
</reference>
<comment type="similarity">
    <text evidence="1">Belongs to the TRAFAC class TrmE-Era-EngA-EngB-Septin-like GTPase superfamily. AIG1/Toc34/Toc159-like paraseptin GTPase family. IAN subfamily.</text>
</comment>
<feature type="domain" description="AIG1-type G" evidence="6">
    <location>
        <begin position="125"/>
        <end position="321"/>
    </location>
</feature>
<evidence type="ECO:0000256" key="3">
    <source>
        <dbReference type="ARBA" id="ARBA00023134"/>
    </source>
</evidence>
<organism evidence="7 8">
    <name type="scientific">Poecilia mexicana</name>
    <dbReference type="NCBI Taxonomy" id="48701"/>
    <lineage>
        <taxon>Eukaryota</taxon>
        <taxon>Metazoa</taxon>
        <taxon>Chordata</taxon>
        <taxon>Craniata</taxon>
        <taxon>Vertebrata</taxon>
        <taxon>Euteleostomi</taxon>
        <taxon>Actinopterygii</taxon>
        <taxon>Neopterygii</taxon>
        <taxon>Teleostei</taxon>
        <taxon>Neoteleostei</taxon>
        <taxon>Acanthomorphata</taxon>
        <taxon>Ovalentaria</taxon>
        <taxon>Atherinomorphae</taxon>
        <taxon>Cyprinodontiformes</taxon>
        <taxon>Poeciliidae</taxon>
        <taxon>Poeciliinae</taxon>
        <taxon>Poecilia</taxon>
    </lineage>
</organism>
<dbReference type="AlphaFoldDB" id="A0A3B3WXH8"/>
<dbReference type="PROSITE" id="PS00675">
    <property type="entry name" value="SIGMA54_INTERACT_1"/>
    <property type="match status" value="1"/>
</dbReference>
<dbReference type="Pfam" id="PF04548">
    <property type="entry name" value="AIG1"/>
    <property type="match status" value="1"/>
</dbReference>
<evidence type="ECO:0000256" key="5">
    <source>
        <dbReference type="SAM" id="Phobius"/>
    </source>
</evidence>
<evidence type="ECO:0000259" key="6">
    <source>
        <dbReference type="PROSITE" id="PS51720"/>
    </source>
</evidence>
<evidence type="ECO:0000256" key="4">
    <source>
        <dbReference type="SAM" id="MobiDB-lite"/>
    </source>
</evidence>
<evidence type="ECO:0000313" key="7">
    <source>
        <dbReference type="Ensembl" id="ENSPMEP00000007369.1"/>
    </source>
</evidence>
<accession>A0A3B3WXH8</accession>
<keyword evidence="5" id="KW-0812">Transmembrane</keyword>
<dbReference type="PANTHER" id="PTHR10903">
    <property type="entry name" value="GTPASE, IMAP FAMILY MEMBER-RELATED"/>
    <property type="match status" value="1"/>
</dbReference>
<dbReference type="InterPro" id="IPR006703">
    <property type="entry name" value="G_AIG1"/>
</dbReference>
<evidence type="ECO:0000313" key="8">
    <source>
        <dbReference type="Proteomes" id="UP000261480"/>
    </source>
</evidence>
<dbReference type="InterPro" id="IPR025662">
    <property type="entry name" value="Sigma_54_int_dom_ATP-bd_1"/>
</dbReference>
<dbReference type="PANTHER" id="PTHR10903:SF62">
    <property type="entry name" value="GTPASE IMAP FAMILY MEMBER 4-LIKE-RELATED"/>
    <property type="match status" value="1"/>
</dbReference>
<feature type="transmembrane region" description="Helical" evidence="5">
    <location>
        <begin position="601"/>
        <end position="618"/>
    </location>
</feature>
<protein>
    <recommendedName>
        <fullName evidence="6">AIG1-type G domain-containing protein</fullName>
    </recommendedName>
</protein>
<dbReference type="InterPro" id="IPR027417">
    <property type="entry name" value="P-loop_NTPase"/>
</dbReference>
<dbReference type="STRING" id="48701.ENSPMEP00000007369"/>
<keyword evidence="5" id="KW-0472">Membrane</keyword>
<dbReference type="Proteomes" id="UP000261480">
    <property type="component" value="Unplaced"/>
</dbReference>
<keyword evidence="5" id="KW-1133">Transmembrane helix</keyword>
<keyword evidence="2" id="KW-0547">Nucleotide-binding</keyword>
<dbReference type="InterPro" id="IPR045058">
    <property type="entry name" value="GIMA/IAN/Toc"/>
</dbReference>
<sequence length="651" mass="69311">MVMHTDKRSTYHSTDNMADYCVHNKAWIKISGPAAAPLRDVFFGSNVVVQPELKATGRQEIEAKALQKEIPDRRQTAEEHSVHVGVYNPTGSAPQEQQAERVQPKRASKVIIKGTDGVQKCIKVLRAYRIVLLGETGAGKSTLGNSILGEEVFKPGRTTDYQIQSKSAHERRITVLDTPGFAHFDQPEAELKDEMARCTARCTPGPHVLLIVLNVEESSKQQSAAIDKICQCLPEEAFKYAAVVFTHGPNRMTIEKYINENQRLKDLVMKCGGRYHVVDRKYSPRGDENDSQVSQLMSMIDKIVVENKGGCFTNEIIQADQRDKNNTKSSNPKQSNNDNRGNANNNLWISFSGPEGNLVAEALFGSDVAVWQTTQTSTEAGECTTSKRGENKVPCSEPKQRDEEKYKSEPQKNSISMEEEEAVEHEKEANPEFDTETNEASNMSDRRTETAGAGAAGLTGPATGGLGAVGAGLIGLAVAGLGAGLTGLAVGGSGAVGAGLTGVAAEGSGAVGAGLTEVAEGGSGAVGAGLTEVAEGGSGAVGAGLTEVAEGGSGAVGTALTWVARIAAGIIPLAAAVGVGTWVKKMYDKIMHLYEMIKKNIGVVLLVVAFYFLLFLSFCDRVPMAGAIFLSSGILVMFLVILFLFTVILKQ</sequence>
<feature type="transmembrane region" description="Helical" evidence="5">
    <location>
        <begin position="562"/>
        <end position="580"/>
    </location>
</feature>
<feature type="transmembrane region" description="Helical" evidence="5">
    <location>
        <begin position="624"/>
        <end position="649"/>
    </location>
</feature>
<keyword evidence="3" id="KW-0342">GTP-binding</keyword>
<feature type="region of interest" description="Disordered" evidence="4">
    <location>
        <begin position="377"/>
        <end position="456"/>
    </location>
</feature>